<dbReference type="Proteomes" id="UP001341840">
    <property type="component" value="Unassembled WGS sequence"/>
</dbReference>
<evidence type="ECO:0000256" key="1">
    <source>
        <dbReference type="SAM" id="MobiDB-lite"/>
    </source>
</evidence>
<evidence type="ECO:0000313" key="2">
    <source>
        <dbReference type="EMBL" id="MED6204171.1"/>
    </source>
</evidence>
<feature type="compositionally biased region" description="Polar residues" evidence="1">
    <location>
        <begin position="13"/>
        <end position="34"/>
    </location>
</feature>
<comment type="caution">
    <text evidence="2">The sequence shown here is derived from an EMBL/GenBank/DDBJ whole genome shotgun (WGS) entry which is preliminary data.</text>
</comment>
<dbReference type="PANTHER" id="PTHR33223:SF10">
    <property type="entry name" value="AMINOTRANSFERASE-LIKE PLANT MOBILE DOMAIN-CONTAINING PROTEIN"/>
    <property type="match status" value="1"/>
</dbReference>
<sequence>MVNIQEDNERTGESSPDSNTPLKEMNPSIQNAQQLETALRELLKRQTREAEIASDAMKKADEGDETGDSRSRMWKPSTVIGKPPVKENSKHSFSLEILSKELPKKFKYPVDMEPYDGTSDPKHHLDVFDNRMRVLKNFITRRKLPKICMNLCSVVQKPEETLRSYLDRFSAECTRIEGLQCQDALMALVKGLREDTPFLKSLIKRPPKTMEEIQDRSHEYLQQEEGQIAVKTDRDKRETRTIHMARNSTMARRQCIAYCKRHHSRNPMALLFCTSGCAAKYPFD</sequence>
<protein>
    <recommendedName>
        <fullName evidence="4">Retrotransposon gag domain-containing protein</fullName>
    </recommendedName>
</protein>
<gene>
    <name evidence="2" type="ORF">PIB30_006587</name>
</gene>
<proteinExistence type="predicted"/>
<dbReference type="PANTHER" id="PTHR33223">
    <property type="entry name" value="CCHC-TYPE DOMAIN-CONTAINING PROTEIN"/>
    <property type="match status" value="1"/>
</dbReference>
<name>A0ABU6Y2Y4_9FABA</name>
<accession>A0ABU6Y2Y4</accession>
<feature type="compositionally biased region" description="Basic and acidic residues" evidence="1">
    <location>
        <begin position="46"/>
        <end position="71"/>
    </location>
</feature>
<feature type="region of interest" description="Disordered" evidence="1">
    <location>
        <begin position="1"/>
        <end position="34"/>
    </location>
</feature>
<organism evidence="2 3">
    <name type="scientific">Stylosanthes scabra</name>
    <dbReference type="NCBI Taxonomy" id="79078"/>
    <lineage>
        <taxon>Eukaryota</taxon>
        <taxon>Viridiplantae</taxon>
        <taxon>Streptophyta</taxon>
        <taxon>Embryophyta</taxon>
        <taxon>Tracheophyta</taxon>
        <taxon>Spermatophyta</taxon>
        <taxon>Magnoliopsida</taxon>
        <taxon>eudicotyledons</taxon>
        <taxon>Gunneridae</taxon>
        <taxon>Pentapetalae</taxon>
        <taxon>rosids</taxon>
        <taxon>fabids</taxon>
        <taxon>Fabales</taxon>
        <taxon>Fabaceae</taxon>
        <taxon>Papilionoideae</taxon>
        <taxon>50 kb inversion clade</taxon>
        <taxon>dalbergioids sensu lato</taxon>
        <taxon>Dalbergieae</taxon>
        <taxon>Pterocarpus clade</taxon>
        <taxon>Stylosanthes</taxon>
    </lineage>
</organism>
<dbReference type="EMBL" id="JASCZI010241669">
    <property type="protein sequence ID" value="MED6204171.1"/>
    <property type="molecule type" value="Genomic_DNA"/>
</dbReference>
<evidence type="ECO:0000313" key="3">
    <source>
        <dbReference type="Proteomes" id="UP001341840"/>
    </source>
</evidence>
<keyword evidence="3" id="KW-1185">Reference proteome</keyword>
<reference evidence="2 3" key="1">
    <citation type="journal article" date="2023" name="Plants (Basel)">
        <title>Bridging the Gap: Combining Genomics and Transcriptomics Approaches to Understand Stylosanthes scabra, an Orphan Legume from the Brazilian Caatinga.</title>
        <authorList>
            <person name="Ferreira-Neto J.R.C."/>
            <person name="da Silva M.D."/>
            <person name="Binneck E."/>
            <person name="de Melo N.F."/>
            <person name="da Silva R.H."/>
            <person name="de Melo A.L.T.M."/>
            <person name="Pandolfi V."/>
            <person name="Bustamante F.O."/>
            <person name="Brasileiro-Vidal A.C."/>
            <person name="Benko-Iseppon A.M."/>
        </authorList>
    </citation>
    <scope>NUCLEOTIDE SEQUENCE [LARGE SCALE GENOMIC DNA]</scope>
    <source>
        <tissue evidence="2">Leaves</tissue>
    </source>
</reference>
<evidence type="ECO:0008006" key="4">
    <source>
        <dbReference type="Google" id="ProtNLM"/>
    </source>
</evidence>
<feature type="region of interest" description="Disordered" evidence="1">
    <location>
        <begin position="46"/>
        <end position="87"/>
    </location>
</feature>